<gene>
    <name evidence="1" type="ORF">Tco_1109739</name>
</gene>
<reference evidence="1" key="2">
    <citation type="submission" date="2022-01" db="EMBL/GenBank/DDBJ databases">
        <authorList>
            <person name="Yamashiro T."/>
            <person name="Shiraishi A."/>
            <person name="Satake H."/>
            <person name="Nakayama K."/>
        </authorList>
    </citation>
    <scope>NUCLEOTIDE SEQUENCE</scope>
</reference>
<organism evidence="1 2">
    <name type="scientific">Tanacetum coccineum</name>
    <dbReference type="NCBI Taxonomy" id="301880"/>
    <lineage>
        <taxon>Eukaryota</taxon>
        <taxon>Viridiplantae</taxon>
        <taxon>Streptophyta</taxon>
        <taxon>Embryophyta</taxon>
        <taxon>Tracheophyta</taxon>
        <taxon>Spermatophyta</taxon>
        <taxon>Magnoliopsida</taxon>
        <taxon>eudicotyledons</taxon>
        <taxon>Gunneridae</taxon>
        <taxon>Pentapetalae</taxon>
        <taxon>asterids</taxon>
        <taxon>campanulids</taxon>
        <taxon>Asterales</taxon>
        <taxon>Asteraceae</taxon>
        <taxon>Asteroideae</taxon>
        <taxon>Anthemideae</taxon>
        <taxon>Anthemidinae</taxon>
        <taxon>Tanacetum</taxon>
    </lineage>
</organism>
<dbReference type="EMBL" id="BQNB010020768">
    <property type="protein sequence ID" value="GJT99400.1"/>
    <property type="molecule type" value="Genomic_DNA"/>
</dbReference>
<sequence length="117" mass="12546">MASQEILQRKTKSVKFNSTIIIPSELTNKNETFNNIGGDEYIMKMKGSMQSGKDVMASIGDENRITVAGSGLPKEPVVGPVGPCIAVGLDIQHMAIGLVEWHRLVGPIEVVDGPDVV</sequence>
<comment type="caution">
    <text evidence="1">The sequence shown here is derived from an EMBL/GenBank/DDBJ whole genome shotgun (WGS) entry which is preliminary data.</text>
</comment>
<reference evidence="1" key="1">
    <citation type="journal article" date="2022" name="Int. J. Mol. Sci.">
        <title>Draft Genome of Tanacetum Coccineum: Genomic Comparison of Closely Related Tanacetum-Family Plants.</title>
        <authorList>
            <person name="Yamashiro T."/>
            <person name="Shiraishi A."/>
            <person name="Nakayama K."/>
            <person name="Satake H."/>
        </authorList>
    </citation>
    <scope>NUCLEOTIDE SEQUENCE</scope>
</reference>
<protein>
    <submittedName>
        <fullName evidence="1">Uncharacterized protein</fullName>
    </submittedName>
</protein>
<name>A0ABQ5IHA6_9ASTR</name>
<keyword evidence="2" id="KW-1185">Reference proteome</keyword>
<accession>A0ABQ5IHA6</accession>
<proteinExistence type="predicted"/>
<evidence type="ECO:0000313" key="1">
    <source>
        <dbReference type="EMBL" id="GJT99400.1"/>
    </source>
</evidence>
<evidence type="ECO:0000313" key="2">
    <source>
        <dbReference type="Proteomes" id="UP001151760"/>
    </source>
</evidence>
<dbReference type="Proteomes" id="UP001151760">
    <property type="component" value="Unassembled WGS sequence"/>
</dbReference>